<dbReference type="EMBL" id="RWGY01000039">
    <property type="protein sequence ID" value="TVU07921.1"/>
    <property type="molecule type" value="Genomic_DNA"/>
</dbReference>
<dbReference type="PANTHER" id="PTHR33098">
    <property type="entry name" value="COTTON FIBER (DUF761)"/>
    <property type="match status" value="1"/>
</dbReference>
<proteinExistence type="predicted"/>
<sequence length="191" mass="20996">MAFERLRSFNLSRFAAPAPEPSADGVVDLGYVQPPAAPAVEKEEIEPAVEREPEHAQPQPHVERSRSDAAVEPEAPRLPARLHKSASDKSAFAHFEAAEVEEAVQAVEKRRPATTRDGAARRGRRLPVAEPVESESESESEPEEDAGGEVDERADDFINKFRHQLKLQRMDSILRYRESVRRGAAAAAGGV</sequence>
<feature type="compositionally biased region" description="Basic and acidic residues" evidence="1">
    <location>
        <begin position="48"/>
        <end position="69"/>
    </location>
</feature>
<keyword evidence="3" id="KW-1185">Reference proteome</keyword>
<organism evidence="2 3">
    <name type="scientific">Eragrostis curvula</name>
    <name type="common">weeping love grass</name>
    <dbReference type="NCBI Taxonomy" id="38414"/>
    <lineage>
        <taxon>Eukaryota</taxon>
        <taxon>Viridiplantae</taxon>
        <taxon>Streptophyta</taxon>
        <taxon>Embryophyta</taxon>
        <taxon>Tracheophyta</taxon>
        <taxon>Spermatophyta</taxon>
        <taxon>Magnoliopsida</taxon>
        <taxon>Liliopsida</taxon>
        <taxon>Poales</taxon>
        <taxon>Poaceae</taxon>
        <taxon>PACMAD clade</taxon>
        <taxon>Chloridoideae</taxon>
        <taxon>Eragrostideae</taxon>
        <taxon>Eragrostidinae</taxon>
        <taxon>Eragrostis</taxon>
    </lineage>
</organism>
<reference evidence="2 3" key="1">
    <citation type="journal article" date="2019" name="Sci. Rep.">
        <title>A high-quality genome of Eragrostis curvula grass provides insights into Poaceae evolution and supports new strategies to enhance forage quality.</title>
        <authorList>
            <person name="Carballo J."/>
            <person name="Santos B.A.C.M."/>
            <person name="Zappacosta D."/>
            <person name="Garbus I."/>
            <person name="Selva J.P."/>
            <person name="Gallo C.A."/>
            <person name="Diaz A."/>
            <person name="Albertini E."/>
            <person name="Caccamo M."/>
            <person name="Echenique V."/>
        </authorList>
    </citation>
    <scope>NUCLEOTIDE SEQUENCE [LARGE SCALE GENOMIC DNA]</scope>
    <source>
        <strain evidence="3">cv. Victoria</strain>
        <tissue evidence="2">Leaf</tissue>
    </source>
</reference>
<gene>
    <name evidence="2" type="ORF">EJB05_41298</name>
</gene>
<dbReference type="OrthoDB" id="1931904at2759"/>
<dbReference type="Proteomes" id="UP000324897">
    <property type="component" value="Chromosome 3"/>
</dbReference>
<evidence type="ECO:0000256" key="1">
    <source>
        <dbReference type="SAM" id="MobiDB-lite"/>
    </source>
</evidence>
<evidence type="ECO:0000313" key="2">
    <source>
        <dbReference type="EMBL" id="TVU07921.1"/>
    </source>
</evidence>
<comment type="caution">
    <text evidence="2">The sequence shown here is derived from an EMBL/GenBank/DDBJ whole genome shotgun (WGS) entry which is preliminary data.</text>
</comment>
<feature type="non-terminal residue" evidence="2">
    <location>
        <position position="1"/>
    </location>
</feature>
<name>A0A5J9TBF0_9POAL</name>
<feature type="region of interest" description="Disordered" evidence="1">
    <location>
        <begin position="102"/>
        <end position="157"/>
    </location>
</feature>
<dbReference type="AlphaFoldDB" id="A0A5J9TBF0"/>
<feature type="region of interest" description="Disordered" evidence="1">
    <location>
        <begin position="34"/>
        <end position="89"/>
    </location>
</feature>
<dbReference type="Gramene" id="TVU07921">
    <property type="protein sequence ID" value="TVU07921"/>
    <property type="gene ID" value="EJB05_41298"/>
</dbReference>
<dbReference type="InterPro" id="IPR008480">
    <property type="entry name" value="DUF761_pln"/>
</dbReference>
<feature type="compositionally biased region" description="Acidic residues" evidence="1">
    <location>
        <begin position="132"/>
        <end position="154"/>
    </location>
</feature>
<evidence type="ECO:0000313" key="3">
    <source>
        <dbReference type="Proteomes" id="UP000324897"/>
    </source>
</evidence>
<protein>
    <recommendedName>
        <fullName evidence="4">DUF4408 domain-containing protein</fullName>
    </recommendedName>
</protein>
<accession>A0A5J9TBF0</accession>
<dbReference type="PANTHER" id="PTHR33098:SF119">
    <property type="entry name" value="OS06G0566500 PROTEIN"/>
    <property type="match status" value="1"/>
</dbReference>
<evidence type="ECO:0008006" key="4">
    <source>
        <dbReference type="Google" id="ProtNLM"/>
    </source>
</evidence>
<dbReference type="Pfam" id="PF05553">
    <property type="entry name" value="DUF761"/>
    <property type="match status" value="1"/>
</dbReference>